<dbReference type="RefSeq" id="WP_187127935.1">
    <property type="nucleotide sequence ID" value="NZ_JACRWE010000005.1"/>
</dbReference>
<accession>A0ABR7JRK0</accession>
<gene>
    <name evidence="1" type="ORF">H8923_12130</name>
</gene>
<dbReference type="EMBL" id="JACRWE010000005">
    <property type="protein sequence ID" value="MBC5997514.1"/>
    <property type="molecule type" value="Genomic_DNA"/>
</dbReference>
<organism evidence="1 2">
    <name type="scientific">Romboutsia faecis</name>
    <dbReference type="NCBI Taxonomy" id="2764597"/>
    <lineage>
        <taxon>Bacteria</taxon>
        <taxon>Bacillati</taxon>
        <taxon>Bacillota</taxon>
        <taxon>Clostridia</taxon>
        <taxon>Peptostreptococcales</taxon>
        <taxon>Peptostreptococcaceae</taxon>
        <taxon>Romboutsia</taxon>
    </lineage>
</organism>
<dbReference type="InterPro" id="IPR016024">
    <property type="entry name" value="ARM-type_fold"/>
</dbReference>
<keyword evidence="2" id="KW-1185">Reference proteome</keyword>
<evidence type="ECO:0000313" key="1">
    <source>
        <dbReference type="EMBL" id="MBC5997514.1"/>
    </source>
</evidence>
<comment type="caution">
    <text evidence="1">The sequence shown here is derived from an EMBL/GenBank/DDBJ whole genome shotgun (WGS) entry which is preliminary data.</text>
</comment>
<name>A0ABR7JRK0_9FIRM</name>
<proteinExistence type="predicted"/>
<dbReference type="Gene3D" id="1.25.10.90">
    <property type="match status" value="1"/>
</dbReference>
<dbReference type="SUPFAM" id="SSF48371">
    <property type="entry name" value="ARM repeat"/>
    <property type="match status" value="1"/>
</dbReference>
<evidence type="ECO:0008006" key="3">
    <source>
        <dbReference type="Google" id="ProtNLM"/>
    </source>
</evidence>
<sequence>MDFDTAYGYVKEYVTYDDPFVRRWAYVMFISKLGRGHAQQLFPLIYDDDQYYVQMTEAWLIAELAVYEPQDVLYWMKINGLRYDINGKAIQKICDSYRITDNWKSRFKDLRAELKNNIL</sequence>
<dbReference type="Proteomes" id="UP000609849">
    <property type="component" value="Unassembled WGS sequence"/>
</dbReference>
<protein>
    <recommendedName>
        <fullName evidence="3">DNA alkylation repair enzyme</fullName>
    </recommendedName>
</protein>
<evidence type="ECO:0000313" key="2">
    <source>
        <dbReference type="Proteomes" id="UP000609849"/>
    </source>
</evidence>
<reference evidence="1 2" key="1">
    <citation type="submission" date="2020-08" db="EMBL/GenBank/DDBJ databases">
        <authorList>
            <person name="Liu C."/>
            <person name="Sun Q."/>
        </authorList>
    </citation>
    <scope>NUCLEOTIDE SEQUENCE [LARGE SCALE GENOMIC DNA]</scope>
    <source>
        <strain evidence="1 2">NSJ-18</strain>
    </source>
</reference>